<sequence length="683" mass="73625">MPLQAVVLATSLLLLVAVVAVYGTTTFDDGDDIQLSDLGGGSTGVTFSDVNRIVVGQHVHSLTISAEQWITSVTLRVDTPTEVTLSHGGSSGTDSTLHLVEEEYVESMEVHWTPHGFSATIVYLNFSTNQGRTIAAGKKAGASLTIRAPKGFQLSGFFGRAASQVTQLGAIWTRRNATSKALTDLVESDWYGSGIRNWVGPTISDATDSACYRKRVEYGSEESCPVGYSADRKSCLAQCPISYPVACYEECIPQNDNCAEELLSKSVSVIATVFNTVTAGIFGRIFPSYTKTKTTFLCAANIIGLVKSLAYYLRFRRTTAVQQTMEELLALAYQSNVVLYSMPIAVANCLGREVTTKAKVFNCVHTVVANVVKQAITNGDRILSSGHDVMNFLMDTGTINSTEGLHVGELQDLLDMNSTCGDQLRNLTDYIIASVHGIRNKAPAAAVDDIRVKISESPLVLKDIPIVTNNCMREVMASTTRKAAFGTRDLIRKTLGVIVDQLVETDQTDMGASVAEGDFTLEAANLVLVILGSIDSTRILWMLSQFVQPTCGPTAFIGEIDDGTLHDALGLETLGGAFEGSYGTWTKKGDGMVNLAFESVGTEDVTVIIHSGGEEYDEVAVPVGGTVKWTQYVSKLQDQALYLDCRRQNMLGMLSNTGSSLVLWVPRSSHGGALTMHVRVNES</sequence>
<dbReference type="InterPro" id="IPR001229">
    <property type="entry name" value="Jacalin-like_lectin_dom"/>
</dbReference>
<dbReference type="EMBL" id="CANTFL010000003">
    <property type="protein sequence ID" value="CAI5708195.1"/>
    <property type="molecule type" value="Genomic_DNA"/>
</dbReference>
<organism evidence="3 4">
    <name type="scientific">Hyaloperonospora brassicae</name>
    <name type="common">Brassica downy mildew</name>
    <name type="synonym">Peronospora brassicae</name>
    <dbReference type="NCBI Taxonomy" id="162125"/>
    <lineage>
        <taxon>Eukaryota</taxon>
        <taxon>Sar</taxon>
        <taxon>Stramenopiles</taxon>
        <taxon>Oomycota</taxon>
        <taxon>Peronosporomycetes</taxon>
        <taxon>Peronosporales</taxon>
        <taxon>Peronosporaceae</taxon>
        <taxon>Hyaloperonospora</taxon>
    </lineage>
</organism>
<feature type="domain" description="Jacalin-type lectin" evidence="2">
    <location>
        <begin position="33"/>
        <end position="174"/>
    </location>
</feature>
<dbReference type="SMART" id="SM00915">
    <property type="entry name" value="Jacalin"/>
    <property type="match status" value="1"/>
</dbReference>
<keyword evidence="4" id="KW-1185">Reference proteome</keyword>
<dbReference type="InterPro" id="IPR036404">
    <property type="entry name" value="Jacalin-like_lectin_dom_sf"/>
</dbReference>
<evidence type="ECO:0000256" key="1">
    <source>
        <dbReference type="SAM" id="SignalP"/>
    </source>
</evidence>
<evidence type="ECO:0000259" key="2">
    <source>
        <dbReference type="PROSITE" id="PS51752"/>
    </source>
</evidence>
<evidence type="ECO:0000313" key="3">
    <source>
        <dbReference type="EMBL" id="CAI5708195.1"/>
    </source>
</evidence>
<feature type="signal peptide" evidence="1">
    <location>
        <begin position="1"/>
        <end position="23"/>
    </location>
</feature>
<protein>
    <recommendedName>
        <fullName evidence="2">Jacalin-type lectin domain-containing protein</fullName>
    </recommendedName>
</protein>
<keyword evidence="1" id="KW-0732">Signal</keyword>
<feature type="chain" id="PRO_5043773886" description="Jacalin-type lectin domain-containing protein" evidence="1">
    <location>
        <begin position="24"/>
        <end position="683"/>
    </location>
</feature>
<dbReference type="AlphaFoldDB" id="A0AAV0STU9"/>
<dbReference type="SUPFAM" id="SSF51101">
    <property type="entry name" value="Mannose-binding lectins"/>
    <property type="match status" value="1"/>
</dbReference>
<dbReference type="Proteomes" id="UP001162031">
    <property type="component" value="Unassembled WGS sequence"/>
</dbReference>
<dbReference type="Pfam" id="PF01419">
    <property type="entry name" value="Jacalin"/>
    <property type="match status" value="1"/>
</dbReference>
<reference evidence="3" key="1">
    <citation type="submission" date="2022-12" db="EMBL/GenBank/DDBJ databases">
        <authorList>
            <person name="Webb A."/>
        </authorList>
    </citation>
    <scope>NUCLEOTIDE SEQUENCE</scope>
    <source>
        <strain evidence="3">Hp1</strain>
    </source>
</reference>
<dbReference type="Gene3D" id="2.100.10.30">
    <property type="entry name" value="Jacalin-like lectin domain"/>
    <property type="match status" value="1"/>
</dbReference>
<gene>
    <name evidence="3" type="ORF">HBR001_LOCUS32</name>
</gene>
<evidence type="ECO:0000313" key="4">
    <source>
        <dbReference type="Proteomes" id="UP001162031"/>
    </source>
</evidence>
<comment type="caution">
    <text evidence="3">The sequence shown here is derived from an EMBL/GenBank/DDBJ whole genome shotgun (WGS) entry which is preliminary data.</text>
</comment>
<proteinExistence type="predicted"/>
<accession>A0AAV0STU9</accession>
<name>A0AAV0STU9_HYABA</name>
<dbReference type="PROSITE" id="PS51752">
    <property type="entry name" value="JACALIN_LECTIN"/>
    <property type="match status" value="1"/>
</dbReference>